<protein>
    <submittedName>
        <fullName evidence="2">Uncharacterized protein</fullName>
    </submittedName>
</protein>
<evidence type="ECO:0000313" key="2">
    <source>
        <dbReference type="EMBL" id="MBL4928254.1"/>
    </source>
</evidence>
<accession>A0A8J7SVW9</accession>
<evidence type="ECO:0000256" key="1">
    <source>
        <dbReference type="SAM" id="Phobius"/>
    </source>
</evidence>
<keyword evidence="1" id="KW-1133">Transmembrane helix</keyword>
<comment type="caution">
    <text evidence="2">The sequence shown here is derived from an EMBL/GenBank/DDBJ whole genome shotgun (WGS) entry which is preliminary data.</text>
</comment>
<keyword evidence="1" id="KW-0812">Transmembrane</keyword>
<gene>
    <name evidence="2" type="ORF">JI744_09075</name>
</gene>
<feature type="transmembrane region" description="Helical" evidence="1">
    <location>
        <begin position="39"/>
        <end position="62"/>
    </location>
</feature>
<dbReference type="AlphaFoldDB" id="A0A8J7SVW9"/>
<proteinExistence type="predicted"/>
<reference evidence="2" key="1">
    <citation type="submission" date="2021-01" db="EMBL/GenBank/DDBJ databases">
        <title>Genome seq and assembly of Tabrizicola sp. KVB23.</title>
        <authorList>
            <person name="Chhetri G."/>
        </authorList>
    </citation>
    <scope>NUCLEOTIDE SEQUENCE</scope>
    <source>
        <strain evidence="2">KVB23</strain>
    </source>
</reference>
<name>A0A8J7SVW9_9RHOB</name>
<keyword evidence="3" id="KW-1185">Reference proteome</keyword>
<dbReference type="Proteomes" id="UP000619033">
    <property type="component" value="Unassembled WGS sequence"/>
</dbReference>
<keyword evidence="1" id="KW-0472">Membrane</keyword>
<evidence type="ECO:0000313" key="3">
    <source>
        <dbReference type="Proteomes" id="UP000619033"/>
    </source>
</evidence>
<dbReference type="RefSeq" id="WP_202659825.1">
    <property type="nucleotide sequence ID" value="NZ_JAESVP010000004.1"/>
</dbReference>
<sequence length="106" mass="11588">MTFRKQTLIGLCGGALCLVAAYAVLFVNEVVLENAPADIGALAWPATAISVAGIFALIVSIWRVVARLLLLKTGAIEHTYIGDFLCEIPFWQWVLHCDSRGRDRDA</sequence>
<organism evidence="2 3">
    <name type="scientific">Fuscibacter oryzae</name>
    <dbReference type="NCBI Taxonomy" id="2803939"/>
    <lineage>
        <taxon>Bacteria</taxon>
        <taxon>Pseudomonadati</taxon>
        <taxon>Pseudomonadota</taxon>
        <taxon>Alphaproteobacteria</taxon>
        <taxon>Rhodobacterales</taxon>
        <taxon>Paracoccaceae</taxon>
        <taxon>Fuscibacter</taxon>
    </lineage>
</organism>
<dbReference type="EMBL" id="JAESVP010000004">
    <property type="protein sequence ID" value="MBL4928254.1"/>
    <property type="molecule type" value="Genomic_DNA"/>
</dbReference>